<dbReference type="GO" id="GO:0016020">
    <property type="term" value="C:membrane"/>
    <property type="evidence" value="ECO:0007669"/>
    <property type="project" value="UniProtKB-SubCell"/>
</dbReference>
<dbReference type="PANTHER" id="PTHR32468">
    <property type="entry name" value="CATION/H + ANTIPORTER"/>
    <property type="match status" value="1"/>
</dbReference>
<dbReference type="GO" id="GO:1902600">
    <property type="term" value="P:proton transmembrane transport"/>
    <property type="evidence" value="ECO:0007669"/>
    <property type="project" value="InterPro"/>
</dbReference>
<dbReference type="InterPro" id="IPR050794">
    <property type="entry name" value="CPA2_transporter"/>
</dbReference>
<evidence type="ECO:0000256" key="3">
    <source>
        <dbReference type="ARBA" id="ARBA00022692"/>
    </source>
</evidence>
<gene>
    <name evidence="9" type="ORF">BJ684DRAFT_11124</name>
</gene>
<sequence length="425" mass="45919">MAGSTSAGIISGMNPLEFTSANPFPLFAIQLCLILVVVRLVHYPLSFLRQPRVIAEVVTGIILGPTALCRVSAFKDNVFPDASLPFINLVATFGLVFFLFLVGLELDPRHMTRNVKRTMAVAVSGMAVPFAAGMGVSILLYHYIPEENRVSLGSFLLFCGIAISITAFPVLARILAELNLLKTPVGSMTISAAAVNDAVAWILLALVISIVNASSGINALYIFLVAIGFVLFLVFVVRRGVFWLIRRQPDIAENGPNQLTVMIIFLMVLISAFFTDVLGIHPIFGGFAVGVIMPHDYGFAVKLTEKIEDFISILFLPLYFTPSGLKTQIGLINDGKAWGYVVLVCVVAIGGKVIGSAVAARSFKTSWRESLAIGFLMNCKGLVELIALNLGLEAGVLDGRTFAILVLMALVTTFITTPMVLWIYP</sequence>
<feature type="transmembrane region" description="Helical" evidence="7">
    <location>
        <begin position="23"/>
        <end position="41"/>
    </location>
</feature>
<keyword evidence="4 7" id="KW-1133">Transmembrane helix</keyword>
<reference evidence="10" key="1">
    <citation type="journal article" date="2018" name="Nat. Microbiol.">
        <title>Leveraging single-cell genomics to expand the fungal tree of life.</title>
        <authorList>
            <person name="Ahrendt S.R."/>
            <person name="Quandt C.A."/>
            <person name="Ciobanu D."/>
            <person name="Clum A."/>
            <person name="Salamov A."/>
            <person name="Andreopoulos B."/>
            <person name="Cheng J.F."/>
            <person name="Woyke T."/>
            <person name="Pelin A."/>
            <person name="Henrissat B."/>
            <person name="Reynolds N.K."/>
            <person name="Benny G.L."/>
            <person name="Smith M.E."/>
            <person name="James T.Y."/>
            <person name="Grigoriev I.V."/>
        </authorList>
    </citation>
    <scope>NUCLEOTIDE SEQUENCE [LARGE SCALE GENOMIC DNA]</scope>
</reference>
<evidence type="ECO:0000256" key="1">
    <source>
        <dbReference type="ARBA" id="ARBA00004141"/>
    </source>
</evidence>
<keyword evidence="10" id="KW-1185">Reference proteome</keyword>
<dbReference type="AlphaFoldDB" id="A0A4P9Y1H5"/>
<comment type="subcellular location">
    <subcellularLocation>
        <location evidence="1">Membrane</location>
        <topology evidence="1">Multi-pass membrane protein</topology>
    </subcellularLocation>
</comment>
<proteinExistence type="predicted"/>
<protein>
    <submittedName>
        <fullName evidence="9">Cation/H+ exchanger</fullName>
    </submittedName>
</protein>
<dbReference type="GO" id="GO:0015297">
    <property type="term" value="F:antiporter activity"/>
    <property type="evidence" value="ECO:0007669"/>
    <property type="project" value="InterPro"/>
</dbReference>
<evidence type="ECO:0000313" key="10">
    <source>
        <dbReference type="Proteomes" id="UP000267251"/>
    </source>
</evidence>
<feature type="transmembrane region" description="Helical" evidence="7">
    <location>
        <begin position="280"/>
        <end position="300"/>
    </location>
</feature>
<dbReference type="Proteomes" id="UP000267251">
    <property type="component" value="Unassembled WGS sequence"/>
</dbReference>
<feature type="transmembrane region" description="Helical" evidence="7">
    <location>
        <begin position="307"/>
        <end position="325"/>
    </location>
</feature>
<evidence type="ECO:0000256" key="2">
    <source>
        <dbReference type="ARBA" id="ARBA00022448"/>
    </source>
</evidence>
<name>A0A4P9Y1H5_9FUNG</name>
<feature type="transmembrane region" description="Helical" evidence="7">
    <location>
        <begin position="188"/>
        <end position="211"/>
    </location>
</feature>
<feature type="transmembrane region" description="Helical" evidence="7">
    <location>
        <begin position="258"/>
        <end position="274"/>
    </location>
</feature>
<keyword evidence="2" id="KW-0813">Transport</keyword>
<feature type="domain" description="Cation/H+ exchanger transmembrane" evidence="8">
    <location>
        <begin position="35"/>
        <end position="420"/>
    </location>
</feature>
<dbReference type="PANTHER" id="PTHR32468:SF0">
    <property type="entry name" value="K(+)_H(+) ANTIPORTER 1"/>
    <property type="match status" value="1"/>
</dbReference>
<keyword evidence="5" id="KW-0406">Ion transport</keyword>
<feature type="transmembrane region" description="Helical" evidence="7">
    <location>
        <begin position="118"/>
        <end position="143"/>
    </location>
</feature>
<feature type="non-terminal residue" evidence="9">
    <location>
        <position position="425"/>
    </location>
</feature>
<evidence type="ECO:0000256" key="5">
    <source>
        <dbReference type="ARBA" id="ARBA00023065"/>
    </source>
</evidence>
<keyword evidence="3 7" id="KW-0812">Transmembrane</keyword>
<evidence type="ECO:0000256" key="7">
    <source>
        <dbReference type="SAM" id="Phobius"/>
    </source>
</evidence>
<evidence type="ECO:0000259" key="8">
    <source>
        <dbReference type="Pfam" id="PF00999"/>
    </source>
</evidence>
<feature type="transmembrane region" description="Helical" evidence="7">
    <location>
        <begin position="86"/>
        <end position="106"/>
    </location>
</feature>
<feature type="transmembrane region" description="Helical" evidence="7">
    <location>
        <begin position="371"/>
        <end position="390"/>
    </location>
</feature>
<dbReference type="InterPro" id="IPR006153">
    <property type="entry name" value="Cation/H_exchanger_TM"/>
</dbReference>
<evidence type="ECO:0000256" key="4">
    <source>
        <dbReference type="ARBA" id="ARBA00022989"/>
    </source>
</evidence>
<feature type="transmembrane region" description="Helical" evidence="7">
    <location>
        <begin position="217"/>
        <end position="237"/>
    </location>
</feature>
<dbReference type="Gene3D" id="1.20.1530.20">
    <property type="match status" value="1"/>
</dbReference>
<feature type="transmembrane region" description="Helical" evidence="7">
    <location>
        <begin position="402"/>
        <end position="424"/>
    </location>
</feature>
<keyword evidence="6 7" id="KW-0472">Membrane</keyword>
<feature type="transmembrane region" description="Helical" evidence="7">
    <location>
        <begin position="337"/>
        <end position="359"/>
    </location>
</feature>
<evidence type="ECO:0000256" key="6">
    <source>
        <dbReference type="ARBA" id="ARBA00023136"/>
    </source>
</evidence>
<accession>A0A4P9Y1H5</accession>
<dbReference type="EMBL" id="KZ988237">
    <property type="protein sequence ID" value="RKP12696.1"/>
    <property type="molecule type" value="Genomic_DNA"/>
</dbReference>
<dbReference type="Pfam" id="PF00999">
    <property type="entry name" value="Na_H_Exchanger"/>
    <property type="match status" value="1"/>
</dbReference>
<dbReference type="InterPro" id="IPR038770">
    <property type="entry name" value="Na+/solute_symporter_sf"/>
</dbReference>
<feature type="transmembrane region" description="Helical" evidence="7">
    <location>
        <begin position="155"/>
        <end position="176"/>
    </location>
</feature>
<feature type="transmembrane region" description="Helical" evidence="7">
    <location>
        <begin position="53"/>
        <end position="74"/>
    </location>
</feature>
<dbReference type="OrthoDB" id="2687058at2759"/>
<evidence type="ECO:0000313" key="9">
    <source>
        <dbReference type="EMBL" id="RKP12696.1"/>
    </source>
</evidence>
<organism evidence="9 10">
    <name type="scientific">Piptocephalis cylindrospora</name>
    <dbReference type="NCBI Taxonomy" id="1907219"/>
    <lineage>
        <taxon>Eukaryota</taxon>
        <taxon>Fungi</taxon>
        <taxon>Fungi incertae sedis</taxon>
        <taxon>Zoopagomycota</taxon>
        <taxon>Zoopagomycotina</taxon>
        <taxon>Zoopagomycetes</taxon>
        <taxon>Zoopagales</taxon>
        <taxon>Piptocephalidaceae</taxon>
        <taxon>Piptocephalis</taxon>
    </lineage>
</organism>